<keyword evidence="1" id="KW-0472">Membrane</keyword>
<dbReference type="RefSeq" id="WP_011849731.1">
    <property type="nucleotide sequence ID" value="NC_009073.1"/>
</dbReference>
<organism evidence="2 3">
    <name type="scientific">Pyrobaculum calidifontis (strain DSM 21063 / JCM 11548 / VA1)</name>
    <dbReference type="NCBI Taxonomy" id="410359"/>
    <lineage>
        <taxon>Archaea</taxon>
        <taxon>Thermoproteota</taxon>
        <taxon>Thermoprotei</taxon>
        <taxon>Thermoproteales</taxon>
        <taxon>Thermoproteaceae</taxon>
        <taxon>Pyrobaculum</taxon>
    </lineage>
</organism>
<accession>A3MV06</accession>
<dbReference type="AlphaFoldDB" id="A3MV06"/>
<dbReference type="GeneID" id="4909228"/>
<keyword evidence="1" id="KW-0812">Transmembrane</keyword>
<feature type="transmembrane region" description="Helical" evidence="1">
    <location>
        <begin position="81"/>
        <end position="98"/>
    </location>
</feature>
<keyword evidence="1" id="KW-1133">Transmembrane helix</keyword>
<dbReference type="EMBL" id="CP000561">
    <property type="protein sequence ID" value="ABO08473.1"/>
    <property type="molecule type" value="Genomic_DNA"/>
</dbReference>
<evidence type="ECO:0000313" key="3">
    <source>
        <dbReference type="Proteomes" id="UP000001431"/>
    </source>
</evidence>
<gene>
    <name evidence="2" type="ordered locus">Pcal_1048</name>
</gene>
<dbReference type="Proteomes" id="UP000001431">
    <property type="component" value="Chromosome"/>
</dbReference>
<keyword evidence="3" id="KW-1185">Reference proteome</keyword>
<evidence type="ECO:0000256" key="1">
    <source>
        <dbReference type="SAM" id="Phobius"/>
    </source>
</evidence>
<name>A3MV06_PYRCJ</name>
<dbReference type="OrthoDB" id="28856at2157"/>
<feature type="transmembrane region" description="Helical" evidence="1">
    <location>
        <begin position="27"/>
        <end position="49"/>
    </location>
</feature>
<protein>
    <submittedName>
        <fullName evidence="2">Uncharacterized protein</fullName>
    </submittedName>
</protein>
<reference evidence="2" key="1">
    <citation type="submission" date="2007-02" db="EMBL/GenBank/DDBJ databases">
        <title>Complete sequence of Pyrobaculum calidifontis JCM 11548.</title>
        <authorList>
            <consortium name="US DOE Joint Genome Institute"/>
            <person name="Copeland A."/>
            <person name="Lucas S."/>
            <person name="Lapidus A."/>
            <person name="Barry K."/>
            <person name="Glavina del Rio T."/>
            <person name="Dalin E."/>
            <person name="Tice H."/>
            <person name="Pitluck S."/>
            <person name="Chain P."/>
            <person name="Malfatti S."/>
            <person name="Shin M."/>
            <person name="Vergez L."/>
            <person name="Schmutz J."/>
            <person name="Larimer F."/>
            <person name="Land M."/>
            <person name="Hauser L."/>
            <person name="Kyrpides N."/>
            <person name="Mikhailova N."/>
            <person name="Cozen A.E."/>
            <person name="Fitz-Gibbon S.T."/>
            <person name="House C.H."/>
            <person name="Saltikov C."/>
            <person name="Lowe T.M."/>
            <person name="Richardson P."/>
        </authorList>
    </citation>
    <scope>NUCLEOTIDE SEQUENCE [LARGE SCALE GENOMIC DNA]</scope>
    <source>
        <strain evidence="2">JCM 11548</strain>
    </source>
</reference>
<dbReference type="eggNOG" id="arCOG05556">
    <property type="taxonomic scope" value="Archaea"/>
</dbReference>
<dbReference type="HOGENOM" id="CLU_2091389_0_0_2"/>
<proteinExistence type="predicted"/>
<sequence length="112" mass="12226">MKLYFALAALTAVYAAAITPATDPYAVLWNGVVGAMLSIALILSVIPAAGPLIYEVALRALSNSLHVDLGLVYTLLRTASWAINITFTAALALYLLQWQRARARRVIRLLLW</sequence>
<evidence type="ECO:0000313" key="2">
    <source>
        <dbReference type="EMBL" id="ABO08473.1"/>
    </source>
</evidence>
<dbReference type="KEGG" id="pcl:Pcal_1048"/>